<evidence type="ECO:0000256" key="2">
    <source>
        <dbReference type="ARBA" id="ARBA00022917"/>
    </source>
</evidence>
<dbReference type="InterPro" id="IPR023584">
    <property type="entry name" value="Ribosome_recyc_fac_dom"/>
</dbReference>
<feature type="region of interest" description="Disordered" evidence="4">
    <location>
        <begin position="138"/>
        <end position="163"/>
    </location>
</feature>
<reference evidence="7" key="1">
    <citation type="journal article" date="2018" name="Nat. Microbiol.">
        <title>Leveraging single-cell genomics to expand the fungal tree of life.</title>
        <authorList>
            <person name="Ahrendt S.R."/>
            <person name="Quandt C.A."/>
            <person name="Ciobanu D."/>
            <person name="Clum A."/>
            <person name="Salamov A."/>
            <person name="Andreopoulos B."/>
            <person name="Cheng J.F."/>
            <person name="Woyke T."/>
            <person name="Pelin A."/>
            <person name="Henrissat B."/>
            <person name="Reynolds N.K."/>
            <person name="Benny G.L."/>
            <person name="Smith M.E."/>
            <person name="James T.Y."/>
            <person name="Grigoriev I.V."/>
        </authorList>
    </citation>
    <scope>NUCLEOTIDE SEQUENCE [LARGE SCALE GENOMIC DNA]</scope>
</reference>
<dbReference type="FunFam" id="3.30.1360.40:FF:000001">
    <property type="entry name" value="Ribosome-recycling factor"/>
    <property type="match status" value="1"/>
</dbReference>
<dbReference type="Gene3D" id="1.10.132.20">
    <property type="entry name" value="Ribosome-recycling factor"/>
    <property type="match status" value="1"/>
</dbReference>
<gene>
    <name evidence="6" type="ORF">BJ684DRAFT_10847</name>
</gene>
<organism evidence="6 7">
    <name type="scientific">Piptocephalis cylindrospora</name>
    <dbReference type="NCBI Taxonomy" id="1907219"/>
    <lineage>
        <taxon>Eukaryota</taxon>
        <taxon>Fungi</taxon>
        <taxon>Fungi incertae sedis</taxon>
        <taxon>Zoopagomycota</taxon>
        <taxon>Zoopagomycotina</taxon>
        <taxon>Zoopagomycetes</taxon>
        <taxon>Zoopagales</taxon>
        <taxon>Piptocephalidaceae</taxon>
        <taxon>Piptocephalis</taxon>
    </lineage>
</organism>
<dbReference type="OrthoDB" id="407355at2759"/>
<dbReference type="GO" id="GO:0005739">
    <property type="term" value="C:mitochondrion"/>
    <property type="evidence" value="ECO:0007669"/>
    <property type="project" value="TreeGrafter"/>
</dbReference>
<evidence type="ECO:0000313" key="7">
    <source>
        <dbReference type="Proteomes" id="UP000267251"/>
    </source>
</evidence>
<keyword evidence="2" id="KW-0648">Protein biosynthesis</keyword>
<dbReference type="InterPro" id="IPR036191">
    <property type="entry name" value="RRF_sf"/>
</dbReference>
<evidence type="ECO:0000256" key="3">
    <source>
        <dbReference type="ARBA" id="ARBA00024909"/>
    </source>
</evidence>
<evidence type="ECO:0000313" key="6">
    <source>
        <dbReference type="EMBL" id="RKP12896.1"/>
    </source>
</evidence>
<keyword evidence="7" id="KW-1185">Reference proteome</keyword>
<evidence type="ECO:0000256" key="4">
    <source>
        <dbReference type="SAM" id="MobiDB-lite"/>
    </source>
</evidence>
<proteinExistence type="inferred from homology"/>
<dbReference type="Pfam" id="PF01765">
    <property type="entry name" value="RRF"/>
    <property type="match status" value="1"/>
</dbReference>
<dbReference type="Proteomes" id="UP000267251">
    <property type="component" value="Unassembled WGS sequence"/>
</dbReference>
<evidence type="ECO:0000259" key="5">
    <source>
        <dbReference type="Pfam" id="PF01765"/>
    </source>
</evidence>
<dbReference type="AlphaFoldDB" id="A0A4P9Y1Z9"/>
<sequence length="184" mass="20026">MAGGSVFDAKALEARMAECIEHLKKDFAALRVGRANPRLLDSVMVRVEGEMMPLLSVSRVSTKDPLTLFVSVHDPDHLISVDKAIREAGMGLNPRVERGVVLVPVPKMTKELRDQSVKEAGKAAEAARVAVRAVRQAGMKQAKAANASKDDQRKDEKRVQNLTDGSIKDIDGLLKSKTQDISQS</sequence>
<comment type="similarity">
    <text evidence="1">Belongs to the RRF family.</text>
</comment>
<dbReference type="SUPFAM" id="SSF55194">
    <property type="entry name" value="Ribosome recycling factor, RRF"/>
    <property type="match status" value="1"/>
</dbReference>
<comment type="function">
    <text evidence="3">Necessary for protein synthesis in mitochondria. Functions as a ribosome recycling factor in mitochondria.</text>
</comment>
<evidence type="ECO:0000256" key="1">
    <source>
        <dbReference type="ARBA" id="ARBA00005912"/>
    </source>
</evidence>
<accession>A0A4P9Y1Z9</accession>
<dbReference type="EMBL" id="KZ988170">
    <property type="protein sequence ID" value="RKP12896.1"/>
    <property type="molecule type" value="Genomic_DNA"/>
</dbReference>
<feature type="compositionally biased region" description="Basic and acidic residues" evidence="4">
    <location>
        <begin position="148"/>
        <end position="159"/>
    </location>
</feature>
<dbReference type="GO" id="GO:0043023">
    <property type="term" value="F:ribosomal large subunit binding"/>
    <property type="evidence" value="ECO:0007669"/>
    <property type="project" value="TreeGrafter"/>
</dbReference>
<dbReference type="InterPro" id="IPR002661">
    <property type="entry name" value="Ribosome_recyc_fac"/>
</dbReference>
<feature type="domain" description="Ribosome recycling factor" evidence="5">
    <location>
        <begin position="23"/>
        <end position="181"/>
    </location>
</feature>
<dbReference type="PANTHER" id="PTHR20982:SF3">
    <property type="entry name" value="MITOCHONDRIAL RIBOSOME RECYCLING FACTOR PSEUDO 1"/>
    <property type="match status" value="1"/>
</dbReference>
<dbReference type="PANTHER" id="PTHR20982">
    <property type="entry name" value="RIBOSOME RECYCLING FACTOR"/>
    <property type="match status" value="1"/>
</dbReference>
<dbReference type="Gene3D" id="3.30.1360.40">
    <property type="match status" value="1"/>
</dbReference>
<protein>
    <submittedName>
        <fullName evidence="6">Ribosome recycling factor</fullName>
    </submittedName>
</protein>
<dbReference type="GO" id="GO:0006412">
    <property type="term" value="P:translation"/>
    <property type="evidence" value="ECO:0007669"/>
    <property type="project" value="UniProtKB-KW"/>
</dbReference>
<name>A0A4P9Y1Z9_9FUNG</name>